<evidence type="ECO:0000313" key="2">
    <source>
        <dbReference type="Proteomes" id="UP000678393"/>
    </source>
</evidence>
<dbReference type="EMBL" id="CAJHNH020002280">
    <property type="protein sequence ID" value="CAG5126190.1"/>
    <property type="molecule type" value="Genomic_DNA"/>
</dbReference>
<dbReference type="Proteomes" id="UP000678393">
    <property type="component" value="Unassembled WGS sequence"/>
</dbReference>
<dbReference type="OrthoDB" id="10006090at2759"/>
<sequence length="325" mass="37942">MDIQTAVMIITKAWIRYRDKQMFRLLKHSVCAAENSLSFEILRKVSPLEAKMLCDKSQQVKVRFRFGGEEFPPLIFFKIFIHGAAPRVNYISGRKMIRPTSEAAEDSLRQMGKRLFYDHLLKDAIQHQHYSVTDEIDITTLKDYMQYLAVLDESPAWQGGKENYWRKLTLDDLPRHTMFFDVVDFAYNNQVTSELKETICTLMMKPVTQEIQIQHIQAISKLKAQRQSGAPPQALHKSKAAEIISDSRTSSRRSKQARLKASRMRHLYSREHAEQNLNDKFHDEILQEKSVTLKDDEEEELDAEASLLYEWTQELSFQDDLIQIP</sequence>
<reference evidence="1" key="1">
    <citation type="submission" date="2021-04" db="EMBL/GenBank/DDBJ databases">
        <authorList>
            <consortium name="Molecular Ecology Group"/>
        </authorList>
    </citation>
    <scope>NUCLEOTIDE SEQUENCE</scope>
</reference>
<dbReference type="AlphaFoldDB" id="A0A8S3ZEK1"/>
<organism evidence="1 2">
    <name type="scientific">Candidula unifasciata</name>
    <dbReference type="NCBI Taxonomy" id="100452"/>
    <lineage>
        <taxon>Eukaryota</taxon>
        <taxon>Metazoa</taxon>
        <taxon>Spiralia</taxon>
        <taxon>Lophotrochozoa</taxon>
        <taxon>Mollusca</taxon>
        <taxon>Gastropoda</taxon>
        <taxon>Heterobranchia</taxon>
        <taxon>Euthyneura</taxon>
        <taxon>Panpulmonata</taxon>
        <taxon>Eupulmonata</taxon>
        <taxon>Stylommatophora</taxon>
        <taxon>Helicina</taxon>
        <taxon>Helicoidea</taxon>
        <taxon>Geomitridae</taxon>
        <taxon>Candidula</taxon>
    </lineage>
</organism>
<protein>
    <submittedName>
        <fullName evidence="1">Uncharacterized protein</fullName>
    </submittedName>
</protein>
<accession>A0A8S3ZEK1</accession>
<keyword evidence="2" id="KW-1185">Reference proteome</keyword>
<comment type="caution">
    <text evidence="1">The sequence shown here is derived from an EMBL/GenBank/DDBJ whole genome shotgun (WGS) entry which is preliminary data.</text>
</comment>
<evidence type="ECO:0000313" key="1">
    <source>
        <dbReference type="EMBL" id="CAG5126190.1"/>
    </source>
</evidence>
<gene>
    <name evidence="1" type="ORF">CUNI_LOCUS11748</name>
</gene>
<dbReference type="PANTHER" id="PTHR33504">
    <property type="entry name" value="NADH DEHYDROGENASE (UBIQUINONE) 1 BETA SUBCOMPLEX, 4"/>
    <property type="match status" value="1"/>
</dbReference>
<name>A0A8S3ZEK1_9EUPU</name>
<proteinExistence type="predicted"/>
<dbReference type="PANTHER" id="PTHR33504:SF1">
    <property type="entry name" value="FAMILY WITH SEQUENCE SIMILARITY 90, MEMBER A1B"/>
    <property type="match status" value="1"/>
</dbReference>